<evidence type="ECO:0000259" key="1">
    <source>
        <dbReference type="Pfam" id="PF01850"/>
    </source>
</evidence>
<evidence type="ECO:0000313" key="3">
    <source>
        <dbReference type="Proteomes" id="UP000030700"/>
    </source>
</evidence>
<feature type="domain" description="PIN" evidence="1">
    <location>
        <begin position="4"/>
        <end position="118"/>
    </location>
</feature>
<sequence>MNEYVIDTQAFVKFSNGQKVINDKIDMIMKEADAGKHLIILPSVVIFEIGYLHERKRIPLSLKAVREILKNSANYMEERLSLEIIETSFEIQDIPELHDRLIAGIARYLRIPLITNDPVILASRFVECVR</sequence>
<dbReference type="STRING" id="1499966.U14_01575"/>
<proteinExistence type="predicted"/>
<keyword evidence="3" id="KW-1185">Reference proteome</keyword>
<organism evidence="2">
    <name type="scientific">Candidatus Moduliflexus flocculans</name>
    <dbReference type="NCBI Taxonomy" id="1499966"/>
    <lineage>
        <taxon>Bacteria</taxon>
        <taxon>Candidatus Moduliflexota</taxon>
        <taxon>Candidatus Moduliflexia</taxon>
        <taxon>Candidatus Moduliflexales</taxon>
        <taxon>Candidatus Moduliflexaceae</taxon>
    </lineage>
</organism>
<dbReference type="Gene3D" id="3.40.50.1010">
    <property type="entry name" value="5'-nuclease"/>
    <property type="match status" value="1"/>
</dbReference>
<gene>
    <name evidence="2" type="ORF">U14_01575</name>
</gene>
<dbReference type="EMBL" id="DF820456">
    <property type="protein sequence ID" value="GAK50347.1"/>
    <property type="molecule type" value="Genomic_DNA"/>
</dbReference>
<dbReference type="AlphaFoldDB" id="A0A0S6VSE9"/>
<dbReference type="SUPFAM" id="SSF88723">
    <property type="entry name" value="PIN domain-like"/>
    <property type="match status" value="1"/>
</dbReference>
<protein>
    <recommendedName>
        <fullName evidence="1">PIN domain-containing protein</fullName>
    </recommendedName>
</protein>
<dbReference type="InterPro" id="IPR002716">
    <property type="entry name" value="PIN_dom"/>
</dbReference>
<dbReference type="InterPro" id="IPR029060">
    <property type="entry name" value="PIN-like_dom_sf"/>
</dbReference>
<accession>A0A0S6VSE9</accession>
<dbReference type="Proteomes" id="UP000030700">
    <property type="component" value="Unassembled WGS sequence"/>
</dbReference>
<dbReference type="Pfam" id="PF01850">
    <property type="entry name" value="PIN"/>
    <property type="match status" value="1"/>
</dbReference>
<evidence type="ECO:0000313" key="2">
    <source>
        <dbReference type="EMBL" id="GAK50347.1"/>
    </source>
</evidence>
<reference evidence="2" key="1">
    <citation type="journal article" date="2015" name="PeerJ">
        <title>First genomic representation of candidate bacterial phylum KSB3 points to enhanced environmental sensing as a trigger of wastewater bulking.</title>
        <authorList>
            <person name="Sekiguchi Y."/>
            <person name="Ohashi A."/>
            <person name="Parks D.H."/>
            <person name="Yamauchi T."/>
            <person name="Tyson G.W."/>
            <person name="Hugenholtz P."/>
        </authorList>
    </citation>
    <scope>NUCLEOTIDE SEQUENCE [LARGE SCALE GENOMIC DNA]</scope>
</reference>
<name>A0A0S6VSE9_9BACT</name>
<dbReference type="HOGENOM" id="CLU_129890_2_0_0"/>